<dbReference type="AlphaFoldDB" id="A0A939DL71"/>
<dbReference type="EMBL" id="JAFKCV010000003">
    <property type="protein sequence ID" value="MBN7824763.1"/>
    <property type="molecule type" value="Genomic_DNA"/>
</dbReference>
<gene>
    <name evidence="1" type="ORF">J0A66_05935</name>
</gene>
<dbReference type="Proteomes" id="UP000664654">
    <property type="component" value="Unassembled WGS sequence"/>
</dbReference>
<dbReference type="RefSeq" id="WP_206572886.1">
    <property type="nucleotide sequence ID" value="NZ_JAFKCV010000003.1"/>
</dbReference>
<accession>A0A939DL71</accession>
<sequence>MNFVVTGRRSAVQVQALQDCVEIVEEVLSELGRSLTPLQKAKVLTVLYEEYLEDSDSITPERIVRHLRLVA</sequence>
<keyword evidence="2" id="KW-1185">Reference proteome</keyword>
<proteinExistence type="predicted"/>
<evidence type="ECO:0000313" key="2">
    <source>
        <dbReference type="Proteomes" id="UP000664654"/>
    </source>
</evidence>
<protein>
    <submittedName>
        <fullName evidence="1">Uncharacterized protein</fullName>
    </submittedName>
</protein>
<reference evidence="1" key="1">
    <citation type="submission" date="2021-03" db="EMBL/GenBank/DDBJ databases">
        <title>novel species isolated from a fishpond in China.</title>
        <authorList>
            <person name="Lu H."/>
            <person name="Cai Z."/>
        </authorList>
    </citation>
    <scope>NUCLEOTIDE SEQUENCE</scope>
    <source>
        <strain evidence="1">JCM 30855</strain>
    </source>
</reference>
<organism evidence="1 2">
    <name type="scientific">Bowmanella dokdonensis</name>
    <dbReference type="NCBI Taxonomy" id="751969"/>
    <lineage>
        <taxon>Bacteria</taxon>
        <taxon>Pseudomonadati</taxon>
        <taxon>Pseudomonadota</taxon>
        <taxon>Gammaproteobacteria</taxon>
        <taxon>Alteromonadales</taxon>
        <taxon>Alteromonadaceae</taxon>
        <taxon>Bowmanella</taxon>
    </lineage>
</organism>
<evidence type="ECO:0000313" key="1">
    <source>
        <dbReference type="EMBL" id="MBN7824763.1"/>
    </source>
</evidence>
<comment type="caution">
    <text evidence="1">The sequence shown here is derived from an EMBL/GenBank/DDBJ whole genome shotgun (WGS) entry which is preliminary data.</text>
</comment>
<name>A0A939DL71_9ALTE</name>